<dbReference type="GO" id="GO:0034045">
    <property type="term" value="C:phagophore assembly site membrane"/>
    <property type="evidence" value="ECO:0007669"/>
    <property type="project" value="TreeGrafter"/>
</dbReference>
<dbReference type="EMBL" id="OV121137">
    <property type="protein sequence ID" value="CAH0559290.1"/>
    <property type="molecule type" value="Genomic_DNA"/>
</dbReference>
<dbReference type="GO" id="GO:0000045">
    <property type="term" value="P:autophagosome assembly"/>
    <property type="evidence" value="ECO:0007669"/>
    <property type="project" value="InterPro"/>
</dbReference>
<accession>A0A9P0BCX5</accession>
<gene>
    <name evidence="2" type="ORF">MELIAE_LOCUS9406</name>
</gene>
<evidence type="ECO:0000313" key="3">
    <source>
        <dbReference type="Proteomes" id="UP001154078"/>
    </source>
</evidence>
<dbReference type="Gene3D" id="2.130.10.10">
    <property type="entry name" value="YVTN repeat-like/Quinoprotein amine dehydrogenase"/>
    <property type="match status" value="1"/>
</dbReference>
<dbReference type="GO" id="GO:0034274">
    <property type="term" value="C:Atg12-Atg5-Atg16 complex"/>
    <property type="evidence" value="ECO:0007669"/>
    <property type="project" value="TreeGrafter"/>
</dbReference>
<dbReference type="InterPro" id="IPR045160">
    <property type="entry name" value="ATG16"/>
</dbReference>
<sequence length="155" mass="17478">MMHFPAKPEVQKIHFALLINHAKFHVSILINKKFTGVRLFSDTPGIETKFAGSSCNDLVAVDSSGSTIISGHFDKSIRFWDTRSESSANNIVLNGKVTSLDLTRESIWSRVPKLDCLSMMSRSLYIQRLRLLEHSSELHTLDYSSADSPAMTHRR</sequence>
<dbReference type="Proteomes" id="UP001154078">
    <property type="component" value="Chromosome 6"/>
</dbReference>
<keyword evidence="1" id="KW-0853">WD repeat</keyword>
<feature type="repeat" description="WD" evidence="1">
    <location>
        <begin position="59"/>
        <end position="90"/>
    </location>
</feature>
<dbReference type="PROSITE" id="PS50082">
    <property type="entry name" value="WD_REPEATS_2"/>
    <property type="match status" value="1"/>
</dbReference>
<protein>
    <submittedName>
        <fullName evidence="2">Uncharacterized protein</fullName>
    </submittedName>
</protein>
<reference evidence="2" key="1">
    <citation type="submission" date="2021-12" db="EMBL/GenBank/DDBJ databases">
        <authorList>
            <person name="King R."/>
        </authorList>
    </citation>
    <scope>NUCLEOTIDE SEQUENCE</scope>
</reference>
<organism evidence="2 3">
    <name type="scientific">Brassicogethes aeneus</name>
    <name type="common">Rape pollen beetle</name>
    <name type="synonym">Meligethes aeneus</name>
    <dbReference type="NCBI Taxonomy" id="1431903"/>
    <lineage>
        <taxon>Eukaryota</taxon>
        <taxon>Metazoa</taxon>
        <taxon>Ecdysozoa</taxon>
        <taxon>Arthropoda</taxon>
        <taxon>Hexapoda</taxon>
        <taxon>Insecta</taxon>
        <taxon>Pterygota</taxon>
        <taxon>Neoptera</taxon>
        <taxon>Endopterygota</taxon>
        <taxon>Coleoptera</taxon>
        <taxon>Polyphaga</taxon>
        <taxon>Cucujiformia</taxon>
        <taxon>Nitidulidae</taxon>
        <taxon>Meligethinae</taxon>
        <taxon>Brassicogethes</taxon>
    </lineage>
</organism>
<evidence type="ECO:0000313" key="2">
    <source>
        <dbReference type="EMBL" id="CAH0559290.1"/>
    </source>
</evidence>
<dbReference type="SUPFAM" id="SSF50978">
    <property type="entry name" value="WD40 repeat-like"/>
    <property type="match status" value="1"/>
</dbReference>
<proteinExistence type="predicted"/>
<name>A0A9P0BCX5_BRAAE</name>
<dbReference type="InterPro" id="IPR001680">
    <property type="entry name" value="WD40_rpt"/>
</dbReference>
<dbReference type="PANTHER" id="PTHR19878">
    <property type="entry name" value="AUTOPHAGY PROTEIN 16-LIKE"/>
    <property type="match status" value="1"/>
</dbReference>
<evidence type="ECO:0000256" key="1">
    <source>
        <dbReference type="PROSITE-ProRule" id="PRU00221"/>
    </source>
</evidence>
<dbReference type="InterPro" id="IPR036322">
    <property type="entry name" value="WD40_repeat_dom_sf"/>
</dbReference>
<dbReference type="PANTHER" id="PTHR19878:SF8">
    <property type="entry name" value="AUTOPHAGY-RELATED 16, ISOFORM F"/>
    <property type="match status" value="1"/>
</dbReference>
<dbReference type="GO" id="GO:0043495">
    <property type="term" value="F:protein-membrane adaptor activity"/>
    <property type="evidence" value="ECO:0007669"/>
    <property type="project" value="TreeGrafter"/>
</dbReference>
<keyword evidence="3" id="KW-1185">Reference proteome</keyword>
<dbReference type="AlphaFoldDB" id="A0A9P0BCX5"/>
<dbReference type="OrthoDB" id="6262491at2759"/>
<dbReference type="GO" id="GO:0000421">
    <property type="term" value="C:autophagosome membrane"/>
    <property type="evidence" value="ECO:0007669"/>
    <property type="project" value="TreeGrafter"/>
</dbReference>
<dbReference type="InterPro" id="IPR015943">
    <property type="entry name" value="WD40/YVTN_repeat-like_dom_sf"/>
</dbReference>